<dbReference type="AlphaFoldDB" id="X1VNI3"/>
<comment type="caution">
    <text evidence="1">The sequence shown here is derived from an EMBL/GenBank/DDBJ whole genome shotgun (WGS) entry which is preliminary data.</text>
</comment>
<dbReference type="EMBL" id="BARW01041757">
    <property type="protein sequence ID" value="GAJ17846.1"/>
    <property type="molecule type" value="Genomic_DNA"/>
</dbReference>
<name>X1VNI3_9ZZZZ</name>
<reference evidence="1" key="1">
    <citation type="journal article" date="2014" name="Front. Microbiol.">
        <title>High frequency of phylogenetically diverse reductive dehalogenase-homologous genes in deep subseafloor sedimentary metagenomes.</title>
        <authorList>
            <person name="Kawai M."/>
            <person name="Futagami T."/>
            <person name="Toyoda A."/>
            <person name="Takaki Y."/>
            <person name="Nishi S."/>
            <person name="Hori S."/>
            <person name="Arai W."/>
            <person name="Tsubouchi T."/>
            <person name="Morono Y."/>
            <person name="Uchiyama I."/>
            <person name="Ito T."/>
            <person name="Fujiyama A."/>
            <person name="Inagaki F."/>
            <person name="Takami H."/>
        </authorList>
    </citation>
    <scope>NUCLEOTIDE SEQUENCE</scope>
    <source>
        <strain evidence="1">Expedition CK06-06</strain>
    </source>
</reference>
<evidence type="ECO:0000313" key="1">
    <source>
        <dbReference type="EMBL" id="GAJ17846.1"/>
    </source>
</evidence>
<gene>
    <name evidence="1" type="ORF">S12H4_62323</name>
</gene>
<sequence length="70" mass="7824">TISVTPKTAMMSQVAKKLKRNVTRGGMNIVQTARTKNATNSQNIDQLNFPFISSHLLRMFIYLSPCIPLS</sequence>
<protein>
    <submittedName>
        <fullName evidence="1">Uncharacterized protein</fullName>
    </submittedName>
</protein>
<feature type="non-terminal residue" evidence="1">
    <location>
        <position position="1"/>
    </location>
</feature>
<accession>X1VNI3</accession>
<organism evidence="1">
    <name type="scientific">marine sediment metagenome</name>
    <dbReference type="NCBI Taxonomy" id="412755"/>
    <lineage>
        <taxon>unclassified sequences</taxon>
        <taxon>metagenomes</taxon>
        <taxon>ecological metagenomes</taxon>
    </lineage>
</organism>
<proteinExistence type="predicted"/>